<gene>
    <name evidence="4" type="ORF">FSW04_21470</name>
</gene>
<dbReference type="EMBL" id="CP042430">
    <property type="protein sequence ID" value="QEC49883.1"/>
    <property type="molecule type" value="Genomic_DNA"/>
</dbReference>
<dbReference type="SUPFAM" id="SSF53474">
    <property type="entry name" value="alpha/beta-Hydrolases"/>
    <property type="match status" value="1"/>
</dbReference>
<evidence type="ECO:0000256" key="1">
    <source>
        <dbReference type="ARBA" id="ARBA00022729"/>
    </source>
</evidence>
<feature type="chain" id="PRO_5022746710" description="Polyhydroxybutyrate depolymerase" evidence="3">
    <location>
        <begin position="22"/>
        <end position="303"/>
    </location>
</feature>
<sequence>MRRLLLAIVGVFVGIASLAVAAGTASSPPLRARATAAAGCTPLPAGSHRLAPIDGRIAVVLHVGRRTRPGAPLVLGLPGSGQTAHDFASYTNYSALADRDGFSVAYPTATGARPSWNISGSLPGKPDDVAYLRKVIAAAVAAACADPARVGVTGVSNGGGMSARLACDASDLIAAAAPVAGGYKSLPDCRPARPVPILEIHGGADHVVPYAGSGPAGAGAVPAFLAQWRRLDGCAGRARSSSPHPGVTELRWAACRAGVVVQHDRIDDADHGWPGENDLDDVRGFASTRRTWEFLSAFRRSGG</sequence>
<keyword evidence="5" id="KW-1185">Reference proteome</keyword>
<evidence type="ECO:0008006" key="6">
    <source>
        <dbReference type="Google" id="ProtNLM"/>
    </source>
</evidence>
<dbReference type="Pfam" id="PF10503">
    <property type="entry name" value="Esterase_PHB"/>
    <property type="match status" value="1"/>
</dbReference>
<dbReference type="InterPro" id="IPR029058">
    <property type="entry name" value="AB_hydrolase_fold"/>
</dbReference>
<dbReference type="InterPro" id="IPR050955">
    <property type="entry name" value="Plant_Biomass_Hydrol_Est"/>
</dbReference>
<evidence type="ECO:0000313" key="5">
    <source>
        <dbReference type="Proteomes" id="UP000321805"/>
    </source>
</evidence>
<reference evidence="4 5" key="1">
    <citation type="journal article" date="2018" name="J. Microbiol.">
        <title>Baekduia soli gen. nov., sp. nov., a novel bacterium isolated from the soil of Baekdu Mountain and proposal of a novel family name, Baekduiaceae fam. nov.</title>
        <authorList>
            <person name="An D.S."/>
            <person name="Siddiqi M.Z."/>
            <person name="Kim K.H."/>
            <person name="Yu H.S."/>
            <person name="Im W.T."/>
        </authorList>
    </citation>
    <scope>NUCLEOTIDE SEQUENCE [LARGE SCALE GENOMIC DNA]</scope>
    <source>
        <strain evidence="4 5">BR7-21</strain>
    </source>
</reference>
<organism evidence="4 5">
    <name type="scientific">Baekduia soli</name>
    <dbReference type="NCBI Taxonomy" id="496014"/>
    <lineage>
        <taxon>Bacteria</taxon>
        <taxon>Bacillati</taxon>
        <taxon>Actinomycetota</taxon>
        <taxon>Thermoleophilia</taxon>
        <taxon>Solirubrobacterales</taxon>
        <taxon>Baekduiaceae</taxon>
        <taxon>Baekduia</taxon>
    </lineage>
</organism>
<evidence type="ECO:0000313" key="4">
    <source>
        <dbReference type="EMBL" id="QEC49883.1"/>
    </source>
</evidence>
<dbReference type="RefSeq" id="WP_146922248.1">
    <property type="nucleotide sequence ID" value="NZ_CP042430.1"/>
</dbReference>
<feature type="signal peptide" evidence="3">
    <location>
        <begin position="1"/>
        <end position="21"/>
    </location>
</feature>
<dbReference type="KEGG" id="bsol:FSW04_21470"/>
<dbReference type="PANTHER" id="PTHR43037">
    <property type="entry name" value="UNNAMED PRODUCT-RELATED"/>
    <property type="match status" value="1"/>
</dbReference>
<keyword evidence="2" id="KW-0378">Hydrolase</keyword>
<protein>
    <recommendedName>
        <fullName evidence="6">Polyhydroxybutyrate depolymerase</fullName>
    </recommendedName>
</protein>
<dbReference type="AlphaFoldDB" id="A0A5B8U9N8"/>
<name>A0A5B8U9N8_9ACTN</name>
<dbReference type="Gene3D" id="3.40.50.1820">
    <property type="entry name" value="alpha/beta hydrolase"/>
    <property type="match status" value="1"/>
</dbReference>
<evidence type="ECO:0000256" key="3">
    <source>
        <dbReference type="SAM" id="SignalP"/>
    </source>
</evidence>
<dbReference type="GO" id="GO:0016787">
    <property type="term" value="F:hydrolase activity"/>
    <property type="evidence" value="ECO:0007669"/>
    <property type="project" value="UniProtKB-KW"/>
</dbReference>
<evidence type="ECO:0000256" key="2">
    <source>
        <dbReference type="ARBA" id="ARBA00022801"/>
    </source>
</evidence>
<proteinExistence type="predicted"/>
<dbReference type="GO" id="GO:0005576">
    <property type="term" value="C:extracellular region"/>
    <property type="evidence" value="ECO:0007669"/>
    <property type="project" value="InterPro"/>
</dbReference>
<dbReference type="Proteomes" id="UP000321805">
    <property type="component" value="Chromosome"/>
</dbReference>
<accession>A0A5B8U9N8</accession>
<dbReference type="PANTHER" id="PTHR43037:SF5">
    <property type="entry name" value="FERULOYL ESTERASE"/>
    <property type="match status" value="1"/>
</dbReference>
<dbReference type="OrthoDB" id="9767239at2"/>
<keyword evidence="1 3" id="KW-0732">Signal</keyword>
<dbReference type="InterPro" id="IPR010126">
    <property type="entry name" value="Esterase_phb"/>
</dbReference>